<name>A0AAN7U2Z1_9MYCE</name>
<accession>A0AAN7U2Z1</accession>
<evidence type="ECO:0000313" key="1">
    <source>
        <dbReference type="EMBL" id="KAK5580583.1"/>
    </source>
</evidence>
<dbReference type="EMBL" id="JAVFKY010000002">
    <property type="protein sequence ID" value="KAK5580583.1"/>
    <property type="molecule type" value="Genomic_DNA"/>
</dbReference>
<reference evidence="1 2" key="1">
    <citation type="submission" date="2023-11" db="EMBL/GenBank/DDBJ databases">
        <title>Dfirmibasis_genome.</title>
        <authorList>
            <person name="Edelbroek B."/>
            <person name="Kjellin J."/>
            <person name="Jerlstrom-Hultqvist J."/>
            <person name="Soderbom F."/>
        </authorList>
    </citation>
    <scope>NUCLEOTIDE SEQUENCE [LARGE SCALE GENOMIC DNA]</scope>
    <source>
        <strain evidence="1 2">TNS-C-14</strain>
    </source>
</reference>
<proteinExistence type="predicted"/>
<protein>
    <submittedName>
        <fullName evidence="1">Uncharacterized protein</fullName>
    </submittedName>
</protein>
<evidence type="ECO:0000313" key="2">
    <source>
        <dbReference type="Proteomes" id="UP001344447"/>
    </source>
</evidence>
<keyword evidence="2" id="KW-1185">Reference proteome</keyword>
<gene>
    <name evidence="1" type="ORF">RB653_000603</name>
</gene>
<sequence length="289" mass="32485">MNPQLQQQMLMNPQIESQLNQMNQISVLNQLNNLSPINSLNNNISNYVPVIGRDLITPADIPRASLLTYSNQNSAMNFAKSLQIETPGDVFNITFSKYYLNNIVSLSNNNAFGAQAHYNSLVSLYNNVNNLSLLGLNNTVGYINIISKYTNFDTSKFDSITTSINNFKASINSILQSSIDLSNAMNSTKNSLSPNSPNTATAQIVRDNYDLAINSVLSIGTHLNNMKSPLDEMLNTVYSIKEEVNQYVDTLLTDQEYMDDMNTMMRSFLFSSTTFYSRSILFTRLKDFF</sequence>
<dbReference type="Proteomes" id="UP001344447">
    <property type="component" value="Unassembled WGS sequence"/>
</dbReference>
<comment type="caution">
    <text evidence="1">The sequence shown here is derived from an EMBL/GenBank/DDBJ whole genome shotgun (WGS) entry which is preliminary data.</text>
</comment>
<dbReference type="AlphaFoldDB" id="A0AAN7U2Z1"/>
<organism evidence="1 2">
    <name type="scientific">Dictyostelium firmibasis</name>
    <dbReference type="NCBI Taxonomy" id="79012"/>
    <lineage>
        <taxon>Eukaryota</taxon>
        <taxon>Amoebozoa</taxon>
        <taxon>Evosea</taxon>
        <taxon>Eumycetozoa</taxon>
        <taxon>Dictyostelia</taxon>
        <taxon>Dictyosteliales</taxon>
        <taxon>Dictyosteliaceae</taxon>
        <taxon>Dictyostelium</taxon>
    </lineage>
</organism>